<dbReference type="RefSeq" id="YP_009225688.1">
    <property type="nucleotide sequence ID" value="NC_029097.1"/>
</dbReference>
<dbReference type="GeneID" id="26796456"/>
<reference evidence="2 3" key="1">
    <citation type="journal article" date="2016" name="Genome Announc.">
        <title>Complete Genome Sequences of Five Bacteriophages That Infect Rhodobacter capsulatus.</title>
        <authorList>
            <person name="Bollivar D.W."/>
            <person name="Bernardoni B."/>
            <person name="Bockman M.R."/>
            <person name="Miller B.M."/>
            <person name="Russell D.A."/>
            <person name="Delesalle V.A."/>
            <person name="Krukonis G.P."/>
            <person name="Hatfull G.F."/>
            <person name="Cross M.R."/>
            <person name="Szewczyk M.M."/>
            <person name="Eppurath A."/>
        </authorList>
    </citation>
    <scope>NUCLEOTIDE SEQUENCE [LARGE SCALE GENOMIC DNA]</scope>
</reference>
<feature type="domain" description="Bacteriophage phiJL001 Gp84 C-terminal" evidence="1">
    <location>
        <begin position="183"/>
        <end position="253"/>
    </location>
</feature>
<dbReference type="EMBL" id="KR935213">
    <property type="protein sequence ID" value="AKU43040.1"/>
    <property type="molecule type" value="Genomic_DNA"/>
</dbReference>
<dbReference type="Pfam" id="PF09356">
    <property type="entry name" value="Phage_BR0599"/>
    <property type="match status" value="1"/>
</dbReference>
<dbReference type="Proteomes" id="UP000203710">
    <property type="component" value="Segment"/>
</dbReference>
<protein>
    <recommendedName>
        <fullName evidence="1">Bacteriophage phiJL001 Gp84 C-terminal domain-containing protein</fullName>
    </recommendedName>
</protein>
<sequence length="262" mass="28855">MTATKELYRFVEGDSAFIYTVTSADVGEVYSGETYEPVAIGRDEVESKGEMARDNVKISLSLQNPTARKWFLSSLDFPLTLTIFSKTDDEVETEWKGRLASVSPKKSVIEFSFESVFTSMRRMGLRQRYQITCPHALYGRGCNLEKNDFDTAATVTNVTNAVVTVPAAAGFADGYFSSGIFEDNAGNLRFILSHVGSQLTLIRPMNDLINYANANGYPIACRIFPGCDRTTTVCNGRFNNLNNYGGFPFIPGKNPFGGSSIV</sequence>
<proteinExistence type="predicted"/>
<dbReference type="OrthoDB" id="5153at10239"/>
<accession>A0A0K1LLK5</accession>
<dbReference type="KEGG" id="vg:26796456"/>
<dbReference type="Pfam" id="PF09931">
    <property type="entry name" value="Phage_phiJL001_Gp84_N"/>
    <property type="match status" value="1"/>
</dbReference>
<keyword evidence="3" id="KW-1185">Reference proteome</keyword>
<gene>
    <name evidence="2" type="ORF">RCTITAN_23</name>
</gene>
<evidence type="ECO:0000313" key="3">
    <source>
        <dbReference type="Proteomes" id="UP000203710"/>
    </source>
</evidence>
<dbReference type="InterPro" id="IPR018964">
    <property type="entry name" value="Phage_phiJL001_Gp84_C"/>
</dbReference>
<evidence type="ECO:0000259" key="1">
    <source>
        <dbReference type="Pfam" id="PF09356"/>
    </source>
</evidence>
<evidence type="ECO:0000313" key="2">
    <source>
        <dbReference type="EMBL" id="AKU43040.1"/>
    </source>
</evidence>
<name>A0A0K1LLK5_9CAUD</name>
<organism evidence="2 3">
    <name type="scientific">Rhodobacter phage RcTitan</name>
    <dbReference type="NCBI Taxonomy" id="1662330"/>
    <lineage>
        <taxon>Viruses</taxon>
        <taxon>Duplodnaviria</taxon>
        <taxon>Heunggongvirae</taxon>
        <taxon>Uroviricota</taxon>
        <taxon>Caudoviricetes</taxon>
        <taxon>Titanvirus</taxon>
        <taxon>Titanvirus rctitan</taxon>
    </lineage>
</organism>